<gene>
    <name evidence="1" type="ORF">MM415B02408_0012</name>
</gene>
<name>A0A6M3L6K3_9ZZZZ</name>
<dbReference type="AlphaFoldDB" id="A0A6M3L6K3"/>
<proteinExistence type="predicted"/>
<reference evidence="1" key="1">
    <citation type="submission" date="2020-03" db="EMBL/GenBank/DDBJ databases">
        <title>The deep terrestrial virosphere.</title>
        <authorList>
            <person name="Holmfeldt K."/>
            <person name="Nilsson E."/>
            <person name="Simone D."/>
            <person name="Lopez-Fernandez M."/>
            <person name="Wu X."/>
            <person name="de Brujin I."/>
            <person name="Lundin D."/>
            <person name="Andersson A."/>
            <person name="Bertilsson S."/>
            <person name="Dopson M."/>
        </authorList>
    </citation>
    <scope>NUCLEOTIDE SEQUENCE</scope>
    <source>
        <strain evidence="1">MM415B02408</strain>
    </source>
</reference>
<evidence type="ECO:0000313" key="1">
    <source>
        <dbReference type="EMBL" id="QJA90280.1"/>
    </source>
</evidence>
<accession>A0A6M3L6K3</accession>
<sequence>MPVDDTDAYITTLLWRLDEKDKIIKELQNQLLVTCAIIKIKDNKLIDALRAVDEKAK</sequence>
<dbReference type="EMBL" id="MT142902">
    <property type="protein sequence ID" value="QJA90280.1"/>
    <property type="molecule type" value="Genomic_DNA"/>
</dbReference>
<protein>
    <submittedName>
        <fullName evidence="1">Uncharacterized protein</fullName>
    </submittedName>
</protein>
<organism evidence="1">
    <name type="scientific">viral metagenome</name>
    <dbReference type="NCBI Taxonomy" id="1070528"/>
    <lineage>
        <taxon>unclassified sequences</taxon>
        <taxon>metagenomes</taxon>
        <taxon>organismal metagenomes</taxon>
    </lineage>
</organism>